<dbReference type="EMBL" id="CAJOAZ010000401">
    <property type="protein sequence ID" value="CAF3638715.1"/>
    <property type="molecule type" value="Genomic_DNA"/>
</dbReference>
<keyword evidence="1" id="KW-0472">Membrane</keyword>
<evidence type="ECO:0000313" key="2">
    <source>
        <dbReference type="EMBL" id="CAF1402004.1"/>
    </source>
</evidence>
<gene>
    <name evidence="2" type="ORF">JYZ213_LOCUS37812</name>
    <name evidence="3" type="ORF">OXD698_LOCUS8348</name>
</gene>
<dbReference type="EMBL" id="CAJNOG010001047">
    <property type="protein sequence ID" value="CAF1402004.1"/>
    <property type="molecule type" value="Genomic_DNA"/>
</dbReference>
<accession>A0A818QL13</accession>
<name>A0A818QL13_9BILA</name>
<feature type="transmembrane region" description="Helical" evidence="1">
    <location>
        <begin position="107"/>
        <end position="129"/>
    </location>
</feature>
<protein>
    <submittedName>
        <fullName evidence="3">Uncharacterized protein</fullName>
    </submittedName>
</protein>
<keyword evidence="1" id="KW-0812">Transmembrane</keyword>
<evidence type="ECO:0000313" key="3">
    <source>
        <dbReference type="EMBL" id="CAF3638715.1"/>
    </source>
</evidence>
<dbReference type="Proteomes" id="UP000663844">
    <property type="component" value="Unassembled WGS sequence"/>
</dbReference>
<evidence type="ECO:0000313" key="4">
    <source>
        <dbReference type="Proteomes" id="UP000663844"/>
    </source>
</evidence>
<proteinExistence type="predicted"/>
<keyword evidence="1" id="KW-1133">Transmembrane helix</keyword>
<organism evidence="3 4">
    <name type="scientific">Adineta steineri</name>
    <dbReference type="NCBI Taxonomy" id="433720"/>
    <lineage>
        <taxon>Eukaryota</taxon>
        <taxon>Metazoa</taxon>
        <taxon>Spiralia</taxon>
        <taxon>Gnathifera</taxon>
        <taxon>Rotifera</taxon>
        <taxon>Eurotatoria</taxon>
        <taxon>Bdelloidea</taxon>
        <taxon>Adinetida</taxon>
        <taxon>Adinetidae</taxon>
        <taxon>Adineta</taxon>
    </lineage>
</organism>
<dbReference type="AlphaFoldDB" id="A0A818QL13"/>
<reference evidence="3" key="1">
    <citation type="submission" date="2021-02" db="EMBL/GenBank/DDBJ databases">
        <authorList>
            <person name="Nowell W R."/>
        </authorList>
    </citation>
    <scope>NUCLEOTIDE SEQUENCE</scope>
</reference>
<sequence>MDDDELLLDDHSVNESYAENVNQRSIESTHEWFLWSYLNILFGGFIATGCSFRTLRFTQQHNYSEAWSYLNIFFCGVTPGFIAIGCSLRTLRFKQQQNYQKAYKWSYITLFVNCITTFNALAYIGYLIFSHYRNI</sequence>
<dbReference type="Proteomes" id="UP000663845">
    <property type="component" value="Unassembled WGS sequence"/>
</dbReference>
<evidence type="ECO:0000256" key="1">
    <source>
        <dbReference type="SAM" id="Phobius"/>
    </source>
</evidence>
<feature type="transmembrane region" description="Helical" evidence="1">
    <location>
        <begin position="66"/>
        <end position="86"/>
    </location>
</feature>
<comment type="caution">
    <text evidence="3">The sequence shown here is derived from an EMBL/GenBank/DDBJ whole genome shotgun (WGS) entry which is preliminary data.</text>
</comment>
<feature type="transmembrane region" description="Helical" evidence="1">
    <location>
        <begin position="32"/>
        <end position="54"/>
    </location>
</feature>